<evidence type="ECO:0000256" key="9">
    <source>
        <dbReference type="PROSITE-ProRule" id="PRU00042"/>
    </source>
</evidence>
<keyword evidence="4 9" id="KW-0863">Zinc-finger</keyword>
<feature type="domain" description="C2H2-type" evidence="13">
    <location>
        <begin position="677"/>
        <end position="704"/>
    </location>
</feature>
<dbReference type="Gene3D" id="3.30.160.60">
    <property type="entry name" value="Classic Zinc Finger"/>
    <property type="match status" value="6"/>
</dbReference>
<dbReference type="InterPro" id="IPR051574">
    <property type="entry name" value="ZnF_E-box_Homeobox"/>
</dbReference>
<name>A0AAV2TJ28_CALDB</name>
<dbReference type="InterPro" id="IPR036236">
    <property type="entry name" value="Znf_C2H2_sf"/>
</dbReference>
<evidence type="ECO:0000256" key="11">
    <source>
        <dbReference type="SAM" id="MobiDB-lite"/>
    </source>
</evidence>
<feature type="compositionally biased region" description="Polar residues" evidence="11">
    <location>
        <begin position="1"/>
        <end position="25"/>
    </location>
</feature>
<dbReference type="GO" id="GO:0008270">
    <property type="term" value="F:zinc ion binding"/>
    <property type="evidence" value="ECO:0007669"/>
    <property type="project" value="UniProtKB-KW"/>
</dbReference>
<feature type="region of interest" description="Disordered" evidence="11">
    <location>
        <begin position="1"/>
        <end position="121"/>
    </location>
</feature>
<dbReference type="PANTHER" id="PTHR24391:SF27">
    <property type="entry name" value="ZINC FINGER PROTEIN 1"/>
    <property type="match status" value="1"/>
</dbReference>
<evidence type="ECO:0000256" key="6">
    <source>
        <dbReference type="ARBA" id="ARBA00023125"/>
    </source>
</evidence>
<dbReference type="SUPFAM" id="SSF46689">
    <property type="entry name" value="Homeodomain-like"/>
    <property type="match status" value="1"/>
</dbReference>
<evidence type="ECO:0008006" key="16">
    <source>
        <dbReference type="Google" id="ProtNLM"/>
    </source>
</evidence>
<evidence type="ECO:0000256" key="1">
    <source>
        <dbReference type="ARBA" id="ARBA00004123"/>
    </source>
</evidence>
<keyword evidence="3" id="KW-0677">Repeat</keyword>
<dbReference type="FunFam" id="3.30.160.60:FF:000013">
    <property type="entry name" value="Putative zinc finger E-box-binding homeobox 2"/>
    <property type="match status" value="2"/>
</dbReference>
<dbReference type="Pfam" id="PF00096">
    <property type="entry name" value="zf-C2H2"/>
    <property type="match status" value="4"/>
</dbReference>
<feature type="compositionally biased region" description="Low complexity" evidence="11">
    <location>
        <begin position="607"/>
        <end position="620"/>
    </location>
</feature>
<accession>A0AAV2TJ28</accession>
<reference evidence="14" key="1">
    <citation type="submission" date="2024-06" db="EMBL/GenBank/DDBJ databases">
        <authorList>
            <person name="Liu X."/>
            <person name="Lenzi L."/>
            <person name="Haldenby T S."/>
            <person name="Uol C."/>
        </authorList>
    </citation>
    <scope>NUCLEOTIDE SEQUENCE</scope>
</reference>
<dbReference type="GO" id="GO:0000978">
    <property type="term" value="F:RNA polymerase II cis-regulatory region sequence-specific DNA binding"/>
    <property type="evidence" value="ECO:0007669"/>
    <property type="project" value="TreeGrafter"/>
</dbReference>
<evidence type="ECO:0000313" key="15">
    <source>
        <dbReference type="Proteomes" id="UP001497525"/>
    </source>
</evidence>
<keyword evidence="6 10" id="KW-0238">DNA-binding</keyword>
<feature type="domain" description="C2H2-type" evidence="13">
    <location>
        <begin position="216"/>
        <end position="235"/>
    </location>
</feature>
<organism evidence="14 15">
    <name type="scientific">Calicophoron daubneyi</name>
    <name type="common">Rumen fluke</name>
    <name type="synonym">Paramphistomum daubneyi</name>
    <dbReference type="NCBI Taxonomy" id="300641"/>
    <lineage>
        <taxon>Eukaryota</taxon>
        <taxon>Metazoa</taxon>
        <taxon>Spiralia</taxon>
        <taxon>Lophotrochozoa</taxon>
        <taxon>Platyhelminthes</taxon>
        <taxon>Trematoda</taxon>
        <taxon>Digenea</taxon>
        <taxon>Plagiorchiida</taxon>
        <taxon>Pronocephalata</taxon>
        <taxon>Paramphistomoidea</taxon>
        <taxon>Paramphistomidae</taxon>
        <taxon>Calicophoron</taxon>
    </lineage>
</organism>
<dbReference type="GO" id="GO:0005634">
    <property type="term" value="C:nucleus"/>
    <property type="evidence" value="ECO:0007669"/>
    <property type="project" value="UniProtKB-SubCell"/>
</dbReference>
<dbReference type="FunFam" id="3.30.160.60:FF:000145">
    <property type="entry name" value="Zinc finger protein 574"/>
    <property type="match status" value="1"/>
</dbReference>
<dbReference type="PROSITE" id="PS00028">
    <property type="entry name" value="ZINC_FINGER_C2H2_1"/>
    <property type="match status" value="4"/>
</dbReference>
<dbReference type="PROSITE" id="PS50157">
    <property type="entry name" value="ZINC_FINGER_C2H2_2"/>
    <property type="match status" value="6"/>
</dbReference>
<dbReference type="GO" id="GO:0000981">
    <property type="term" value="F:DNA-binding transcription factor activity, RNA polymerase II-specific"/>
    <property type="evidence" value="ECO:0007669"/>
    <property type="project" value="TreeGrafter"/>
</dbReference>
<feature type="region of interest" description="Disordered" evidence="11">
    <location>
        <begin position="603"/>
        <end position="624"/>
    </location>
</feature>
<evidence type="ECO:0000256" key="8">
    <source>
        <dbReference type="ARBA" id="ARBA00023242"/>
    </source>
</evidence>
<evidence type="ECO:0000259" key="13">
    <source>
        <dbReference type="PROSITE" id="PS50157"/>
    </source>
</evidence>
<feature type="domain" description="C2H2-type" evidence="13">
    <location>
        <begin position="705"/>
        <end position="732"/>
    </location>
</feature>
<dbReference type="AlphaFoldDB" id="A0AAV2TJ28"/>
<evidence type="ECO:0000256" key="3">
    <source>
        <dbReference type="ARBA" id="ARBA00022737"/>
    </source>
</evidence>
<keyword evidence="7 10" id="KW-0371">Homeobox</keyword>
<protein>
    <recommendedName>
        <fullName evidence="16">Zinc finger E-box-binding homeobox protein zag-1</fullName>
    </recommendedName>
</protein>
<evidence type="ECO:0000259" key="12">
    <source>
        <dbReference type="PROSITE" id="PS50071"/>
    </source>
</evidence>
<comment type="caution">
    <text evidence="14">The sequence shown here is derived from an EMBL/GenBank/DDBJ whole genome shotgun (WGS) entry which is preliminary data.</text>
</comment>
<dbReference type="FunFam" id="3.30.160.60:FF:000478">
    <property type="entry name" value="Zinc finger protein 133"/>
    <property type="match status" value="1"/>
</dbReference>
<feature type="domain" description="C2H2-type" evidence="13">
    <location>
        <begin position="188"/>
        <end position="215"/>
    </location>
</feature>
<feature type="DNA-binding region" description="Homeobox" evidence="10">
    <location>
        <begin position="361"/>
        <end position="403"/>
    </location>
</feature>
<gene>
    <name evidence="14" type="ORF">CDAUBV1_LOCUS10177</name>
</gene>
<dbReference type="InterPro" id="IPR013087">
    <property type="entry name" value="Znf_C2H2_type"/>
</dbReference>
<evidence type="ECO:0000313" key="14">
    <source>
        <dbReference type="EMBL" id="CAL5136091.1"/>
    </source>
</evidence>
<proteinExistence type="predicted"/>
<dbReference type="Proteomes" id="UP001497525">
    <property type="component" value="Unassembled WGS sequence"/>
</dbReference>
<keyword evidence="5" id="KW-0862">Zinc</keyword>
<feature type="domain" description="Homeobox" evidence="12">
    <location>
        <begin position="359"/>
        <end position="402"/>
    </location>
</feature>
<keyword evidence="2" id="KW-0479">Metal-binding</keyword>
<sequence>MLTNAIHSTVRLNSPHMSTHLSSAKTIAPDTKNPFLSDAEASPQHSVPGEDPVQPLDLAKKTSAQLHRRKQIRPFKNDLVDDTPSPQDHQSTEANSPSSTPTRMLSSTETTHPGKLTEDQVKDRNELGKEVIEDLTEQQQQQQQQHQQPSGLTRAVPVCEQCGKQFANVYRLHRHLLSHTESYELRKFRCSQCTKAFKFKHHLKEHERIHSGEKPFVCRLCGKRFSHSGSYSSHMSSKKCNSVMALSLIHQKSYLDTSAKTLSDQTACGDPFDYKTGGNEGGVDITYVNSFLRPPKMLAEQETLFGSSATSPVGEKSATKLRFPLNGGSESGSLENESRDAVQKFQFANGIRSAHTDLLKNYYPRNSVPSLSELQQFGAVLGLTPKCLQPWFENVRCMDNRPSAQYTVQPDLSSWVHPLYRFTDILKTNYPTLYPPTKPVLTVSDSPVPSKSLGSSPQSPFFRLPSFPVFPPPLERWLPQLVNPLQQASDLSLNESQSAPIQDKALDLSTKRPKTEFDESHSAVLTPSTPSAVNNFGQLNNFISPDQTDTTGCLRSQFMSTWPSTILRTTGTTNCVEENMLPDFANVHRLNLSPVANRTTIQNLTNPTGHSHTSTSSPTGINPTPNCFETYRSPPLQTDEGWIIKVSANSSEPSGSVGAGDCGSGIGGSESGSGEILTCDQCHKAFSKPSSLARHKYEHTGLRPFVCRMCGKAFKHKHHLTEHKRLHTGEKPFECKRCGKRFSHSGSYSQHINHRYKYCRS</sequence>
<dbReference type="PROSITE" id="PS50071">
    <property type="entry name" value="HOMEOBOX_2"/>
    <property type="match status" value="1"/>
</dbReference>
<feature type="compositionally biased region" description="Polar residues" evidence="11">
    <location>
        <begin position="84"/>
        <end position="111"/>
    </location>
</feature>
<evidence type="ECO:0000256" key="5">
    <source>
        <dbReference type="ARBA" id="ARBA00022833"/>
    </source>
</evidence>
<evidence type="ECO:0000256" key="10">
    <source>
        <dbReference type="PROSITE-ProRule" id="PRU00108"/>
    </source>
</evidence>
<dbReference type="Gene3D" id="1.10.10.60">
    <property type="entry name" value="Homeodomain-like"/>
    <property type="match status" value="1"/>
</dbReference>
<dbReference type="SMART" id="SM00355">
    <property type="entry name" value="ZnF_C2H2"/>
    <property type="match status" value="6"/>
</dbReference>
<feature type="domain" description="C2H2-type" evidence="13">
    <location>
        <begin position="733"/>
        <end position="751"/>
    </location>
</feature>
<evidence type="ECO:0000256" key="7">
    <source>
        <dbReference type="ARBA" id="ARBA00023155"/>
    </source>
</evidence>
<dbReference type="PANTHER" id="PTHR24391">
    <property type="entry name" value="HISTONE H4 TRANSCRIPTION FACTOR-RELATED"/>
    <property type="match status" value="1"/>
</dbReference>
<dbReference type="GO" id="GO:0000122">
    <property type="term" value="P:negative regulation of transcription by RNA polymerase II"/>
    <property type="evidence" value="ECO:0007669"/>
    <property type="project" value="UniProtKB-ARBA"/>
</dbReference>
<comment type="subcellular location">
    <subcellularLocation>
        <location evidence="1 10">Nucleus</location>
    </subcellularLocation>
</comment>
<evidence type="ECO:0000256" key="4">
    <source>
        <dbReference type="ARBA" id="ARBA00022771"/>
    </source>
</evidence>
<keyword evidence="8 10" id="KW-0539">Nucleus</keyword>
<dbReference type="SUPFAM" id="SSF57667">
    <property type="entry name" value="beta-beta-alpha zinc fingers"/>
    <property type="match status" value="4"/>
</dbReference>
<dbReference type="FunFam" id="3.30.160.60:FF:000744">
    <property type="entry name" value="zinc finger E-box-binding homeobox 1"/>
    <property type="match status" value="1"/>
</dbReference>
<evidence type="ECO:0000256" key="2">
    <source>
        <dbReference type="ARBA" id="ARBA00022723"/>
    </source>
</evidence>
<dbReference type="InterPro" id="IPR001356">
    <property type="entry name" value="HD"/>
</dbReference>
<dbReference type="EMBL" id="CAXLJL010000290">
    <property type="protein sequence ID" value="CAL5136091.1"/>
    <property type="molecule type" value="Genomic_DNA"/>
</dbReference>
<feature type="domain" description="C2H2-type" evidence="13">
    <location>
        <begin position="157"/>
        <end position="184"/>
    </location>
</feature>
<dbReference type="InterPro" id="IPR009057">
    <property type="entry name" value="Homeodomain-like_sf"/>
</dbReference>